<dbReference type="SMART" id="SM00220">
    <property type="entry name" value="S_TKc"/>
    <property type="match status" value="1"/>
</dbReference>
<dbReference type="SUPFAM" id="SSF48726">
    <property type="entry name" value="Immunoglobulin"/>
    <property type="match status" value="1"/>
</dbReference>
<feature type="compositionally biased region" description="Low complexity" evidence="13">
    <location>
        <begin position="1201"/>
        <end position="1210"/>
    </location>
</feature>
<evidence type="ECO:0000256" key="8">
    <source>
        <dbReference type="ARBA" id="ARBA00022741"/>
    </source>
</evidence>
<name>A0A1A8CQL5_NOTKA</name>
<feature type="compositionally biased region" description="Low complexity" evidence="13">
    <location>
        <begin position="795"/>
        <end position="810"/>
    </location>
</feature>
<dbReference type="InterPro" id="IPR008271">
    <property type="entry name" value="Ser/Thr_kinase_AS"/>
</dbReference>
<keyword evidence="5" id="KW-0597">Phosphoprotein</keyword>
<dbReference type="GO" id="GO:0005737">
    <property type="term" value="C:cytoplasm"/>
    <property type="evidence" value="ECO:0007669"/>
    <property type="project" value="UniProtKB-SubCell"/>
</dbReference>
<dbReference type="InterPro" id="IPR001849">
    <property type="entry name" value="PH_domain"/>
</dbReference>
<feature type="region of interest" description="Disordered" evidence="13">
    <location>
        <begin position="644"/>
        <end position="810"/>
    </location>
</feature>
<dbReference type="InterPro" id="IPR036179">
    <property type="entry name" value="Ig-like_dom_sf"/>
</dbReference>
<dbReference type="FunFam" id="2.60.40.10:FF:000368">
    <property type="entry name" value="kalirin isoform X1"/>
    <property type="match status" value="1"/>
</dbReference>
<dbReference type="InterPro" id="IPR011993">
    <property type="entry name" value="PH-like_dom_sf"/>
</dbReference>
<dbReference type="PROSITE" id="PS00108">
    <property type="entry name" value="PROTEIN_KINASE_ST"/>
    <property type="match status" value="1"/>
</dbReference>
<dbReference type="Gene3D" id="2.30.30.40">
    <property type="entry name" value="SH3 Domains"/>
    <property type="match status" value="2"/>
</dbReference>
<keyword evidence="7" id="KW-0677">Repeat</keyword>
<dbReference type="InterPro" id="IPR003598">
    <property type="entry name" value="Ig_sub2"/>
</dbReference>
<dbReference type="InterPro" id="IPR047053">
    <property type="entry name" value="Kalirin_TRIO_SH3_2"/>
</dbReference>
<dbReference type="SMART" id="SM00150">
    <property type="entry name" value="SPEC"/>
    <property type="match status" value="1"/>
</dbReference>
<evidence type="ECO:0000256" key="3">
    <source>
        <dbReference type="ARBA" id="ARBA00022443"/>
    </source>
</evidence>
<comment type="similarity">
    <text evidence="2">Belongs to the protein kinase superfamily. CAMK Ser/Thr protein kinase family.</text>
</comment>
<evidence type="ECO:0000313" key="19">
    <source>
        <dbReference type="EMBL" id="SBP81348.1"/>
    </source>
</evidence>
<dbReference type="GO" id="GO:0007411">
    <property type="term" value="P:axon guidance"/>
    <property type="evidence" value="ECO:0007669"/>
    <property type="project" value="TreeGrafter"/>
</dbReference>
<proteinExistence type="inferred from homology"/>
<feature type="domain" description="Ig-like" evidence="18">
    <location>
        <begin position="1381"/>
        <end position="1471"/>
    </location>
</feature>
<dbReference type="InterPro" id="IPR017441">
    <property type="entry name" value="Protein_kinase_ATP_BS"/>
</dbReference>
<dbReference type="PROSITE" id="PS00107">
    <property type="entry name" value="PROTEIN_KINASE_ATP"/>
    <property type="match status" value="1"/>
</dbReference>
<dbReference type="CDD" id="cd13241">
    <property type="entry name" value="PH2_Kalirin_Trio_p63RhoGEF"/>
    <property type="match status" value="1"/>
</dbReference>
<dbReference type="SUPFAM" id="SSF48065">
    <property type="entry name" value="DBL homology domain (DH-domain)"/>
    <property type="match status" value="2"/>
</dbReference>
<dbReference type="Pfam" id="PF07679">
    <property type="entry name" value="I-set"/>
    <property type="match status" value="1"/>
</dbReference>
<keyword evidence="6" id="KW-0344">Guanine-nucleotide releasing factor</keyword>
<dbReference type="InterPro" id="IPR003599">
    <property type="entry name" value="Ig_sub"/>
</dbReference>
<evidence type="ECO:0000259" key="17">
    <source>
        <dbReference type="PROSITE" id="PS50011"/>
    </source>
</evidence>
<dbReference type="PANTHER" id="PTHR22826">
    <property type="entry name" value="RHO GUANINE EXCHANGE FACTOR-RELATED"/>
    <property type="match status" value="1"/>
</dbReference>
<dbReference type="InterPro" id="IPR055251">
    <property type="entry name" value="SOS1_NGEF_PH"/>
</dbReference>
<feature type="domain" description="SH3" evidence="14">
    <location>
        <begin position="554"/>
        <end position="626"/>
    </location>
</feature>
<dbReference type="InterPro" id="IPR001452">
    <property type="entry name" value="SH3_domain"/>
</dbReference>
<dbReference type="InterPro" id="IPR002017">
    <property type="entry name" value="Spectrin_repeat"/>
</dbReference>
<dbReference type="FunFam" id="1.20.900.10:FF:000008">
    <property type="entry name" value="rho guanine nucleotide exchange factor 25"/>
    <property type="match status" value="1"/>
</dbReference>
<feature type="compositionally biased region" description="Low complexity" evidence="13">
    <location>
        <begin position="1246"/>
        <end position="1256"/>
    </location>
</feature>
<evidence type="ECO:0000259" key="16">
    <source>
        <dbReference type="PROSITE" id="PS50010"/>
    </source>
</evidence>
<feature type="domain" description="PH" evidence="15">
    <location>
        <begin position="1060"/>
        <end position="1174"/>
    </location>
</feature>
<dbReference type="PROSITE" id="PS50835">
    <property type="entry name" value="IG_LIKE"/>
    <property type="match status" value="1"/>
</dbReference>
<dbReference type="FunFam" id="1.10.510.10:FF:000152">
    <property type="entry name" value="kalirin isoform X1"/>
    <property type="match status" value="1"/>
</dbReference>
<evidence type="ECO:0000259" key="18">
    <source>
        <dbReference type="PROSITE" id="PS50835"/>
    </source>
</evidence>
<protein>
    <submittedName>
        <fullName evidence="19">Triple functional domain (PTPRF interacting)</fullName>
    </submittedName>
</protein>
<dbReference type="CDD" id="cd13240">
    <property type="entry name" value="PH1_Kalirin_Trio_like"/>
    <property type="match status" value="1"/>
</dbReference>
<accession>A0A1A8CQL5</accession>
<keyword evidence="4" id="KW-0963">Cytoplasm</keyword>
<dbReference type="InterPro" id="IPR035899">
    <property type="entry name" value="DBL_dom_sf"/>
</dbReference>
<feature type="compositionally biased region" description="Low complexity" evidence="13">
    <location>
        <begin position="839"/>
        <end position="858"/>
    </location>
</feature>
<feature type="compositionally biased region" description="Low complexity" evidence="13">
    <location>
        <begin position="740"/>
        <end position="758"/>
    </location>
</feature>
<evidence type="ECO:0000256" key="4">
    <source>
        <dbReference type="ARBA" id="ARBA00022490"/>
    </source>
</evidence>
<evidence type="ECO:0000259" key="15">
    <source>
        <dbReference type="PROSITE" id="PS50003"/>
    </source>
</evidence>
<dbReference type="CDD" id="cd00160">
    <property type="entry name" value="RhoGEF"/>
    <property type="match status" value="1"/>
</dbReference>
<dbReference type="SUPFAM" id="SSF50729">
    <property type="entry name" value="PH domain-like"/>
    <property type="match status" value="2"/>
</dbReference>
<dbReference type="GO" id="GO:0019898">
    <property type="term" value="C:extrinsic component of membrane"/>
    <property type="evidence" value="ECO:0007669"/>
    <property type="project" value="TreeGrafter"/>
</dbReference>
<dbReference type="Gene3D" id="2.60.40.10">
    <property type="entry name" value="Immunoglobulins"/>
    <property type="match status" value="1"/>
</dbReference>
<feature type="region of interest" description="Disordered" evidence="13">
    <location>
        <begin position="501"/>
        <end position="550"/>
    </location>
</feature>
<keyword evidence="9 12" id="KW-0067">ATP-binding</keyword>
<evidence type="ECO:0000256" key="10">
    <source>
        <dbReference type="ARBA" id="ARBA00023319"/>
    </source>
</evidence>
<dbReference type="Gene3D" id="1.10.510.10">
    <property type="entry name" value="Transferase(Phosphotransferase) domain 1"/>
    <property type="match status" value="1"/>
</dbReference>
<feature type="domain" description="DH" evidence="16">
    <location>
        <begin position="872"/>
        <end position="1048"/>
    </location>
</feature>
<dbReference type="Gene3D" id="1.20.900.10">
    <property type="entry name" value="Dbl homology (DH) domain"/>
    <property type="match status" value="2"/>
</dbReference>
<keyword evidence="8 12" id="KW-0547">Nucleotide-binding</keyword>
<dbReference type="SUPFAM" id="SSF56112">
    <property type="entry name" value="Protein kinase-like (PK-like)"/>
    <property type="match status" value="1"/>
</dbReference>
<feature type="region of interest" description="Disordered" evidence="13">
    <location>
        <begin position="1342"/>
        <end position="1363"/>
    </location>
</feature>
<dbReference type="InterPro" id="IPR000219">
    <property type="entry name" value="DH_dom"/>
</dbReference>
<dbReference type="CDD" id="cd00176">
    <property type="entry name" value="SPEC"/>
    <property type="match status" value="1"/>
</dbReference>
<dbReference type="SMART" id="SM00408">
    <property type="entry name" value="IGc2"/>
    <property type="match status" value="1"/>
</dbReference>
<evidence type="ECO:0000256" key="5">
    <source>
        <dbReference type="ARBA" id="ARBA00022553"/>
    </source>
</evidence>
<dbReference type="CDD" id="cd11852">
    <property type="entry name" value="SH3_Kalirin_1"/>
    <property type="match status" value="1"/>
</dbReference>
<evidence type="ECO:0000256" key="2">
    <source>
        <dbReference type="ARBA" id="ARBA00006692"/>
    </source>
</evidence>
<dbReference type="PROSITE" id="PS50003">
    <property type="entry name" value="PH_DOMAIN"/>
    <property type="match status" value="2"/>
</dbReference>
<dbReference type="Pfam" id="PF16609">
    <property type="entry name" value="SH3-RhoG_link"/>
    <property type="match status" value="1"/>
</dbReference>
<sequence>MNCMNVYVNINRIMSVGNRLLESGHYASQQIQQISSQLEQEWKAFAAALDERSTLLEILKLVNASVAFYKTSEQVCSVLESLEQEYKREEDWCGGADKLGPNSETDHVTPMISKHLEQKEAFLKACTLARRNADVFLKYLHRNSVNMPGMLSHVKAPETQVKNILNELLQRENRVLHFWTMRKRRLDQCQQYVVFERSAKQALEWIHDTGEFYLSTHTSTGSSIHHTQELLKEHEDFQITAKQTKERVKLLIQLADGFCEKGHAHALEIKKWVSSVDKRYRDFSLRMNKYRTSLETALGISSDSNKASKELHLDIIPATAPGSEVKLRDAAHELNEEKRKSARRKEFIMAELIQTEKAYVRDLRECMDTYLWEMTSGVEEIPPELILQESFQVWDPKTLIRKGRDRHLFLFEMSLVISKEVKDSNGRSKYLYKSKLFTSELGVTEHVEGDPCKYALWVGRTPTSDNKIVLKASNIENKQDWIKHIREVIQERTVHLRGALKEPIHIPKATTTKHKGRRDGEELDSQGDASSQPDTISIASRTSQNTLDSDKLSGGCELTVVMHDFMASNGGSNGGSNGELTVRRGQTVEILERLHDKPDWCLVRTTDRSPAQEGIVPCSILCIAHSRSSMEMEGLFNHKDTLSVSSNDALQPGSSQTLGPHSSPGPKRPGNTLRKWLTSPVRRLSSGKADGHVKKLAHKHKKNRDGTRKNMDTMVGSQKDSDDSAATPQDETLEDRMRNEGLSSGTLSKSSSSGMQSCGEEEGEEGADAVPLPPPMAIQQHSLLQPDSQDDKSASRLSTRPSSSETPSAAELVSAIEELVKSKMSLEDRPSSLSVEQGDSSSPSLNPSDNSLLSSSSPIDEMEERKSGFLKRRHYVLLELVETERDYVRDLGSVVEGYMSRMKEEGAPDDMRGKDKIVFGNIHQIYDWHKDFFLGELEKCLEDPDRLASLFIKQERRLHMYIVYCQNKPKSEHIVSEYIDTYFEDLKQRLGHRLQITDLLIKPVQRIMKYQLLLKDLLKVSKKAGADTTELEKAVEVMCVVPKRCNDMMNVGRLQGFDGKIVAQGRLLLQDTFMVSDQDGGLLSRMKERRVFLFEQIVIFSEPLDKKKGFSSPGYLFKNSIKVSCLGLEEYAEDPCKFTLISRSSSGNLERFTLHSTSSGVSQAWIHQVSQILENQRNFLNALTSPIEYQRNHVGGGGQSGPPSSSSSTGGLPGDRPASRSLPHVSPSQYITITPRALRGPTDQQSENSNSSSSVSTMLVTQDYVAVKEDEISVVQGEVVQMLASNQQNMFLVYRASNEHSPAAEGWIPGYVLGHTSSSTTPELTEGTIKKSLSWHTALRIRRKSEKRDKEGNGYRKSQDSLTNKVSVKLSNPSYICDAPPEFLIPLSDASCESGESITLRCKLCGRPRASVSWRGPENNILSNNERYSLTYSETGEAALHVLGVSLEDSGVYTCVATNIAGSIASSASLTVSAPDDGSEDIWKSSFEFFYTEITELGRGRFSVTKRCDQRGSKRTIAAKHVNKKLLRREQVLQEIRLLQTLDHPNLVRLLDTYETANSYVLVLEMADQGRFLDYIVSWGNLTEEKVALYLRDILEALHYLHSWKIAHLDLKPENIVVEHVSCQPVIKLTDLGDAAQLSHRSSYIHPLLGSPEFSAPELILGQPASLMSDLWSLGVVTYVLLSGASPFLDESLEETCLNICRLDFSFPEDYFQGVSTAARDFVCLLLQGEPERRPPAVSCLQEPWLQPPGVSNRDEGYRPFNHTPPSPIHYSNHLDTSRLISFIERRKHQNDVRPVGAVKAFLQSRLHNHT</sequence>
<dbReference type="FunFam" id="2.30.30.40:FF:000040">
    <property type="entry name" value="kalirin isoform X1"/>
    <property type="match status" value="1"/>
</dbReference>
<dbReference type="FunFam" id="2.30.30.40:FF:000038">
    <property type="entry name" value="kalirin isoform X1"/>
    <property type="match status" value="1"/>
</dbReference>
<evidence type="ECO:0000256" key="6">
    <source>
        <dbReference type="ARBA" id="ARBA00022658"/>
    </source>
</evidence>
<dbReference type="Pfam" id="PF00621">
    <property type="entry name" value="RhoGEF"/>
    <property type="match status" value="1"/>
</dbReference>
<feature type="compositionally biased region" description="Basic and acidic residues" evidence="13">
    <location>
        <begin position="1346"/>
        <end position="1359"/>
    </location>
</feature>
<dbReference type="PROSITE" id="PS50002">
    <property type="entry name" value="SH3"/>
    <property type="match status" value="2"/>
</dbReference>
<dbReference type="SMART" id="SM00325">
    <property type="entry name" value="RhoGEF"/>
    <property type="match status" value="1"/>
</dbReference>
<dbReference type="SMART" id="SM00326">
    <property type="entry name" value="SH3"/>
    <property type="match status" value="2"/>
</dbReference>
<dbReference type="SMART" id="SM00409">
    <property type="entry name" value="IG"/>
    <property type="match status" value="1"/>
</dbReference>
<dbReference type="GO" id="GO:0005524">
    <property type="term" value="F:ATP binding"/>
    <property type="evidence" value="ECO:0007669"/>
    <property type="project" value="UniProtKB-UniRule"/>
</dbReference>
<dbReference type="FunFam" id="2.30.29.30:FF:000040">
    <property type="entry name" value="Kalirin RhoGEF kinase b"/>
    <property type="match status" value="1"/>
</dbReference>
<feature type="domain" description="SH3" evidence="14">
    <location>
        <begin position="1253"/>
        <end position="1318"/>
    </location>
</feature>
<dbReference type="Pfam" id="PF22697">
    <property type="entry name" value="SOS1_NGEF_PH"/>
    <property type="match status" value="2"/>
</dbReference>
<dbReference type="Pfam" id="PF00435">
    <property type="entry name" value="Spectrin"/>
    <property type="match status" value="1"/>
</dbReference>
<dbReference type="Gene3D" id="3.30.200.20">
    <property type="entry name" value="Phosphorylase Kinase, domain 1"/>
    <property type="match status" value="1"/>
</dbReference>
<organism evidence="19">
    <name type="scientific">Nothobranchius kadleci</name>
    <name type="common">African annual killifish</name>
    <dbReference type="NCBI Taxonomy" id="1051664"/>
    <lineage>
        <taxon>Eukaryota</taxon>
        <taxon>Metazoa</taxon>
        <taxon>Chordata</taxon>
        <taxon>Craniata</taxon>
        <taxon>Vertebrata</taxon>
        <taxon>Euteleostomi</taxon>
        <taxon>Actinopterygii</taxon>
        <taxon>Neopterygii</taxon>
        <taxon>Teleostei</taxon>
        <taxon>Neoteleostei</taxon>
        <taxon>Acanthomorphata</taxon>
        <taxon>Ovalentaria</taxon>
        <taxon>Atherinomorphae</taxon>
        <taxon>Cyprinodontiformes</taxon>
        <taxon>Nothobranchiidae</taxon>
        <taxon>Nothobranchius</taxon>
    </lineage>
</organism>
<dbReference type="EMBL" id="HADZ01017407">
    <property type="protein sequence ID" value="SBP81348.1"/>
    <property type="molecule type" value="Transcribed_RNA"/>
</dbReference>
<dbReference type="SUPFAM" id="SSF46966">
    <property type="entry name" value="Spectrin repeat"/>
    <property type="match status" value="2"/>
</dbReference>
<dbReference type="PROSITE" id="PS50010">
    <property type="entry name" value="DH_2"/>
    <property type="match status" value="2"/>
</dbReference>
<evidence type="ECO:0000256" key="1">
    <source>
        <dbReference type="ARBA" id="ARBA00004496"/>
    </source>
</evidence>
<dbReference type="InterPro" id="IPR028570">
    <property type="entry name" value="Kalirin_TRIO_SH3_1"/>
</dbReference>
<dbReference type="InterPro" id="IPR013098">
    <property type="entry name" value="Ig_I-set"/>
</dbReference>
<dbReference type="PROSITE" id="PS50011">
    <property type="entry name" value="PROTEIN_KINASE_DOM"/>
    <property type="match status" value="1"/>
</dbReference>
<feature type="binding site" evidence="12">
    <location>
        <position position="1520"/>
    </location>
    <ligand>
        <name>ATP</name>
        <dbReference type="ChEBI" id="CHEBI:30616"/>
    </ligand>
</feature>
<feature type="compositionally biased region" description="Polar residues" evidence="13">
    <location>
        <begin position="644"/>
        <end position="660"/>
    </location>
</feature>
<reference evidence="19" key="2">
    <citation type="submission" date="2016-06" db="EMBL/GenBank/DDBJ databases">
        <title>The genome of a short-lived fish provides insights into sex chromosome evolution and the genetic control of aging.</title>
        <authorList>
            <person name="Reichwald K."/>
            <person name="Felder M."/>
            <person name="Petzold A."/>
            <person name="Koch P."/>
            <person name="Groth M."/>
            <person name="Platzer M."/>
        </authorList>
    </citation>
    <scope>NUCLEOTIDE SEQUENCE</scope>
    <source>
        <tissue evidence="19">Brain</tissue>
    </source>
</reference>
<keyword evidence="10" id="KW-0393">Immunoglobulin domain</keyword>
<dbReference type="PANTHER" id="PTHR22826:SF104">
    <property type="entry name" value="TRIPLE FUNCTIONAL DOMAIN PROTEIN"/>
    <property type="match status" value="1"/>
</dbReference>
<gene>
    <name evidence="19" type="primary">TRIO</name>
</gene>
<dbReference type="InterPro" id="IPR000719">
    <property type="entry name" value="Prot_kinase_dom"/>
</dbReference>
<dbReference type="GO" id="GO:0005085">
    <property type="term" value="F:guanyl-nucleotide exchange factor activity"/>
    <property type="evidence" value="ECO:0007669"/>
    <property type="project" value="UniProtKB-KW"/>
</dbReference>
<evidence type="ECO:0000256" key="13">
    <source>
        <dbReference type="SAM" id="MobiDB-lite"/>
    </source>
</evidence>
<evidence type="ECO:0000256" key="9">
    <source>
        <dbReference type="ARBA" id="ARBA00022840"/>
    </source>
</evidence>
<dbReference type="InterPro" id="IPR013783">
    <property type="entry name" value="Ig-like_fold"/>
</dbReference>
<reference evidence="19" key="1">
    <citation type="submission" date="2016-05" db="EMBL/GenBank/DDBJ databases">
        <authorList>
            <person name="Lavstsen T."/>
            <person name="Jespersen J.S."/>
        </authorList>
    </citation>
    <scope>NUCLEOTIDE SEQUENCE</scope>
    <source>
        <tissue evidence="19">Brain</tissue>
    </source>
</reference>
<dbReference type="GO" id="GO:0004672">
    <property type="term" value="F:protein kinase activity"/>
    <property type="evidence" value="ECO:0007669"/>
    <property type="project" value="InterPro"/>
</dbReference>
<feature type="domain" description="Protein kinase" evidence="17">
    <location>
        <begin position="1491"/>
        <end position="1746"/>
    </location>
</feature>
<feature type="compositionally biased region" description="Basic residues" evidence="13">
    <location>
        <begin position="694"/>
        <end position="703"/>
    </location>
</feature>
<evidence type="ECO:0000256" key="12">
    <source>
        <dbReference type="PROSITE-ProRule" id="PRU10141"/>
    </source>
</evidence>
<dbReference type="InterPro" id="IPR007110">
    <property type="entry name" value="Ig-like_dom"/>
</dbReference>
<comment type="subcellular location">
    <subcellularLocation>
        <location evidence="1">Cytoplasm</location>
    </subcellularLocation>
</comment>
<dbReference type="SUPFAM" id="SSF50044">
    <property type="entry name" value="SH3-domain"/>
    <property type="match status" value="2"/>
</dbReference>
<dbReference type="InterPro" id="IPR011009">
    <property type="entry name" value="Kinase-like_dom_sf"/>
</dbReference>
<feature type="region of interest" description="Disordered" evidence="13">
    <location>
        <begin position="1190"/>
        <end position="1256"/>
    </location>
</feature>
<dbReference type="InterPro" id="IPR047054">
    <property type="entry name" value="Kalirin_TRIO_PH_1"/>
</dbReference>
<keyword evidence="3 11" id="KW-0728">SH3 domain</keyword>
<feature type="domain" description="DH" evidence="16">
    <location>
        <begin position="344"/>
        <end position="371"/>
    </location>
</feature>
<evidence type="ECO:0000256" key="7">
    <source>
        <dbReference type="ARBA" id="ARBA00022737"/>
    </source>
</evidence>
<dbReference type="Pfam" id="PF23587">
    <property type="entry name" value="SH3_KALRN"/>
    <property type="match status" value="1"/>
</dbReference>
<dbReference type="InterPro" id="IPR051336">
    <property type="entry name" value="RhoGEF_Guanine_NuclExch_SF"/>
</dbReference>
<dbReference type="FunFam" id="1.20.58.60:FF:000024">
    <property type="entry name" value="Kalirin RhoGEF kinase a"/>
    <property type="match status" value="1"/>
</dbReference>
<dbReference type="InterPro" id="IPR018159">
    <property type="entry name" value="Spectrin/alpha-actinin"/>
</dbReference>
<dbReference type="CDD" id="cd11853">
    <property type="entry name" value="SH3_Kalirin_2"/>
    <property type="match status" value="1"/>
</dbReference>
<dbReference type="SMART" id="SM00233">
    <property type="entry name" value="PH"/>
    <property type="match status" value="2"/>
</dbReference>
<dbReference type="InterPro" id="IPR036028">
    <property type="entry name" value="SH3-like_dom_sf"/>
</dbReference>
<dbReference type="Gene3D" id="2.30.29.30">
    <property type="entry name" value="Pleckstrin-homology domain (PH domain)/Phosphotyrosine-binding domain (PTB)"/>
    <property type="match status" value="2"/>
</dbReference>
<dbReference type="Pfam" id="PF00069">
    <property type="entry name" value="Pkinase"/>
    <property type="match status" value="1"/>
</dbReference>
<dbReference type="Gene3D" id="1.20.58.60">
    <property type="match status" value="2"/>
</dbReference>
<evidence type="ECO:0000259" key="14">
    <source>
        <dbReference type="PROSITE" id="PS50002"/>
    </source>
</evidence>
<feature type="region of interest" description="Disordered" evidence="13">
    <location>
        <begin position="824"/>
        <end position="860"/>
    </location>
</feature>
<feature type="compositionally biased region" description="Polar residues" evidence="13">
    <location>
        <begin position="527"/>
        <end position="547"/>
    </location>
</feature>
<evidence type="ECO:0000256" key="11">
    <source>
        <dbReference type="PROSITE-ProRule" id="PRU00192"/>
    </source>
</evidence>
<feature type="domain" description="PH" evidence="15">
    <location>
        <begin position="384"/>
        <end position="490"/>
    </location>
</feature>